<reference evidence="8 9" key="1">
    <citation type="submission" date="2020-08" db="EMBL/GenBank/DDBJ databases">
        <authorList>
            <person name="Hejnol A."/>
        </authorList>
    </citation>
    <scope>NUCLEOTIDE SEQUENCE [LARGE SCALE GENOMIC DNA]</scope>
</reference>
<evidence type="ECO:0000256" key="2">
    <source>
        <dbReference type="ARBA" id="ARBA00022692"/>
    </source>
</evidence>
<evidence type="ECO:0000313" key="8">
    <source>
        <dbReference type="EMBL" id="CAD5114138.1"/>
    </source>
</evidence>
<dbReference type="PANTHER" id="PTHR46641">
    <property type="entry name" value="FMRFAMIDE RECEPTOR-RELATED"/>
    <property type="match status" value="1"/>
</dbReference>
<dbReference type="CDD" id="cd14978">
    <property type="entry name" value="7tmA_FMRFamide_R-like"/>
    <property type="match status" value="1"/>
</dbReference>
<dbReference type="EMBL" id="CAJFCJ010000005">
    <property type="protein sequence ID" value="CAD5114138.1"/>
    <property type="molecule type" value="Genomic_DNA"/>
</dbReference>
<comment type="similarity">
    <text evidence="5">Belongs to the G-protein coupled receptor 1 family.</text>
</comment>
<dbReference type="PROSITE" id="PS50262">
    <property type="entry name" value="G_PROTEIN_RECEP_F1_2"/>
    <property type="match status" value="1"/>
</dbReference>
<dbReference type="Gene3D" id="1.20.1070.10">
    <property type="entry name" value="Rhodopsin 7-helix transmembrane proteins"/>
    <property type="match status" value="1"/>
</dbReference>
<evidence type="ECO:0000259" key="7">
    <source>
        <dbReference type="PROSITE" id="PS50262"/>
    </source>
</evidence>
<dbReference type="GO" id="GO:0004930">
    <property type="term" value="F:G protein-coupled receptor activity"/>
    <property type="evidence" value="ECO:0007669"/>
    <property type="project" value="UniProtKB-KW"/>
</dbReference>
<dbReference type="SUPFAM" id="SSF81321">
    <property type="entry name" value="Family A G protein-coupled receptor-like"/>
    <property type="match status" value="1"/>
</dbReference>
<feature type="transmembrane region" description="Helical" evidence="6">
    <location>
        <begin position="211"/>
        <end position="231"/>
    </location>
</feature>
<keyword evidence="5" id="KW-0675">Receptor</keyword>
<dbReference type="AlphaFoldDB" id="A0A7I8VFG9"/>
<name>A0A7I8VFG9_9ANNE</name>
<keyword evidence="5" id="KW-0807">Transducer</keyword>
<feature type="transmembrane region" description="Helical" evidence="6">
    <location>
        <begin position="121"/>
        <end position="139"/>
    </location>
</feature>
<feature type="transmembrane region" description="Helical" evidence="6">
    <location>
        <begin position="159"/>
        <end position="177"/>
    </location>
</feature>
<gene>
    <name evidence="8" type="ORF">DGYR_LOCUS3018</name>
</gene>
<evidence type="ECO:0000256" key="6">
    <source>
        <dbReference type="SAM" id="Phobius"/>
    </source>
</evidence>
<keyword evidence="9" id="KW-1185">Reference proteome</keyword>
<accession>A0A7I8VFG9</accession>
<comment type="caution">
    <text evidence="8">The sequence shown here is derived from an EMBL/GenBank/DDBJ whole genome shotgun (WGS) entry which is preliminary data.</text>
</comment>
<dbReference type="GO" id="GO:0016020">
    <property type="term" value="C:membrane"/>
    <property type="evidence" value="ECO:0007669"/>
    <property type="project" value="UniProtKB-SubCell"/>
</dbReference>
<evidence type="ECO:0000256" key="1">
    <source>
        <dbReference type="ARBA" id="ARBA00004370"/>
    </source>
</evidence>
<dbReference type="PROSITE" id="PS00237">
    <property type="entry name" value="G_PROTEIN_RECEP_F1_1"/>
    <property type="match status" value="1"/>
</dbReference>
<feature type="domain" description="G-protein coupled receptors family 1 profile" evidence="7">
    <location>
        <begin position="53"/>
        <end position="323"/>
    </location>
</feature>
<feature type="transmembrane region" description="Helical" evidence="6">
    <location>
        <begin position="74"/>
        <end position="91"/>
    </location>
</feature>
<dbReference type="InterPro" id="IPR000276">
    <property type="entry name" value="GPCR_Rhodpsn"/>
</dbReference>
<proteinExistence type="inferred from homology"/>
<dbReference type="PRINTS" id="PR00237">
    <property type="entry name" value="GPCRRHODOPSN"/>
</dbReference>
<feature type="transmembrane region" description="Helical" evidence="6">
    <location>
        <begin position="252"/>
        <end position="273"/>
    </location>
</feature>
<keyword evidence="4 6" id="KW-0472">Membrane</keyword>
<dbReference type="InterPro" id="IPR017452">
    <property type="entry name" value="GPCR_Rhodpsn_7TM"/>
</dbReference>
<keyword evidence="2 5" id="KW-0812">Transmembrane</keyword>
<evidence type="ECO:0000256" key="4">
    <source>
        <dbReference type="ARBA" id="ARBA00023136"/>
    </source>
</evidence>
<keyword evidence="3 6" id="KW-1133">Transmembrane helix</keyword>
<dbReference type="OrthoDB" id="9990906at2759"/>
<dbReference type="PANTHER" id="PTHR46641:SF25">
    <property type="entry name" value="CNMAMIDE RECEPTOR-RELATED"/>
    <property type="match status" value="1"/>
</dbReference>
<dbReference type="Proteomes" id="UP000549394">
    <property type="component" value="Unassembled WGS sequence"/>
</dbReference>
<feature type="transmembrane region" description="Helical" evidence="6">
    <location>
        <begin position="38"/>
        <end position="62"/>
    </location>
</feature>
<evidence type="ECO:0000256" key="3">
    <source>
        <dbReference type="ARBA" id="ARBA00022989"/>
    </source>
</evidence>
<evidence type="ECO:0000313" key="9">
    <source>
        <dbReference type="Proteomes" id="UP000549394"/>
    </source>
</evidence>
<dbReference type="InterPro" id="IPR052954">
    <property type="entry name" value="GPCR-Ligand_Int"/>
</dbReference>
<organism evidence="8 9">
    <name type="scientific">Dimorphilus gyrociliatus</name>
    <dbReference type="NCBI Taxonomy" id="2664684"/>
    <lineage>
        <taxon>Eukaryota</taxon>
        <taxon>Metazoa</taxon>
        <taxon>Spiralia</taxon>
        <taxon>Lophotrochozoa</taxon>
        <taxon>Annelida</taxon>
        <taxon>Polychaeta</taxon>
        <taxon>Polychaeta incertae sedis</taxon>
        <taxon>Dinophilidae</taxon>
        <taxon>Dimorphilus</taxon>
    </lineage>
</organism>
<sequence>MTNCSMSAGDIKVLIFLNMSYWCKNGTIQEQPNNCDLIYAYATPIIFIIGLVGNCISLRVFTSRVMRRLSASQYVIALSASDLIVLIFYVLTEWLDKGLKYISDYSFNLYKYKGMCQGLRYISYASRFVSVWIIACFTIERYIAVAHPLHRKRLCTKRASRRVILGVVAAAAVVSVYKPAVSRIFHYTAGKEPSCMIVKSLRKTDNILDTIYGLCITAIPYLIVTISNLLILKQIIQLKRLGNVGRESKFRFEFTGILLAISTCFVCLNAPYFGVWCHVQYNADLINNPGKFVKHDPLDEPNSQINLTKTIYICNFSVNFFLYCLTGEHFRKQLYYRCFCQNSSSHTIRTVTLRTYKSRNSEYSVDKQGNDTPPRSETLSRRLISGSGVQDVVVYKASYA</sequence>
<evidence type="ECO:0000256" key="5">
    <source>
        <dbReference type="RuleBase" id="RU000688"/>
    </source>
</evidence>
<comment type="subcellular location">
    <subcellularLocation>
        <location evidence="1">Membrane</location>
    </subcellularLocation>
</comment>
<keyword evidence="5" id="KW-0297">G-protein coupled receptor</keyword>
<dbReference type="Pfam" id="PF00001">
    <property type="entry name" value="7tm_1"/>
    <property type="match status" value="1"/>
</dbReference>
<protein>
    <recommendedName>
        <fullName evidence="7">G-protein coupled receptors family 1 profile domain-containing protein</fullName>
    </recommendedName>
</protein>